<gene>
    <name evidence="1" type="ORF">GCM10023153_20030</name>
</gene>
<dbReference type="Proteomes" id="UP001500390">
    <property type="component" value="Unassembled WGS sequence"/>
</dbReference>
<keyword evidence="2" id="KW-1185">Reference proteome</keyword>
<accession>A0ABP8JVT0</accession>
<dbReference type="Pfam" id="PF19381">
    <property type="entry name" value="DUF5956"/>
    <property type="match status" value="1"/>
</dbReference>
<organism evidence="1 2">
    <name type="scientific">Ornithinibacter aureus</name>
    <dbReference type="NCBI Taxonomy" id="622664"/>
    <lineage>
        <taxon>Bacteria</taxon>
        <taxon>Bacillati</taxon>
        <taxon>Actinomycetota</taxon>
        <taxon>Actinomycetes</taxon>
        <taxon>Micrococcales</taxon>
        <taxon>Intrasporangiaceae</taxon>
        <taxon>Ornithinibacter</taxon>
    </lineage>
</organism>
<name>A0ABP8JVT0_9MICO</name>
<dbReference type="RefSeq" id="WP_048693119.1">
    <property type="nucleotide sequence ID" value="NZ_BAABFX010000027.1"/>
</dbReference>
<sequence>MNEYSWEGISPEAQFLWGERTKEIGDRPVDSDDANDLPLARLAREHGFEVAPDAPMWLLLPVVWPIADRAWIRDNRLRHLQTYVDGQLVDVPWSTADYLEAADDEHDSLGN</sequence>
<proteinExistence type="predicted"/>
<comment type="caution">
    <text evidence="1">The sequence shown here is derived from an EMBL/GenBank/DDBJ whole genome shotgun (WGS) entry which is preliminary data.</text>
</comment>
<dbReference type="InterPro" id="IPR046000">
    <property type="entry name" value="DUF5956"/>
</dbReference>
<dbReference type="EMBL" id="BAABFX010000027">
    <property type="protein sequence ID" value="GAA4396775.1"/>
    <property type="molecule type" value="Genomic_DNA"/>
</dbReference>
<protein>
    <submittedName>
        <fullName evidence="1">Uncharacterized protein</fullName>
    </submittedName>
</protein>
<evidence type="ECO:0000313" key="2">
    <source>
        <dbReference type="Proteomes" id="UP001500390"/>
    </source>
</evidence>
<reference evidence="2" key="1">
    <citation type="journal article" date="2019" name="Int. J. Syst. Evol. Microbiol.">
        <title>The Global Catalogue of Microorganisms (GCM) 10K type strain sequencing project: providing services to taxonomists for standard genome sequencing and annotation.</title>
        <authorList>
            <consortium name="The Broad Institute Genomics Platform"/>
            <consortium name="The Broad Institute Genome Sequencing Center for Infectious Disease"/>
            <person name="Wu L."/>
            <person name="Ma J."/>
        </authorList>
    </citation>
    <scope>NUCLEOTIDE SEQUENCE [LARGE SCALE GENOMIC DNA]</scope>
    <source>
        <strain evidence="2">JCM 17738</strain>
    </source>
</reference>
<evidence type="ECO:0000313" key="1">
    <source>
        <dbReference type="EMBL" id="GAA4396775.1"/>
    </source>
</evidence>